<keyword evidence="2" id="KW-0808">Transferase</keyword>
<reference evidence="2 3" key="1">
    <citation type="submission" date="2016-10" db="EMBL/GenBank/DDBJ databases">
        <authorList>
            <person name="de Groot N.N."/>
        </authorList>
    </citation>
    <scope>NUCLEOTIDE SEQUENCE [LARGE SCALE GENOMIC DNA]</scope>
    <source>
        <strain evidence="2 3">DSM 19981</strain>
    </source>
</reference>
<dbReference type="STRING" id="1123062.SAMN02745775_1011238"/>
<gene>
    <name evidence="2" type="ORF">SAMN02745775_1011238</name>
</gene>
<dbReference type="OrthoDB" id="9803702at2"/>
<dbReference type="EMBL" id="FOSQ01000001">
    <property type="protein sequence ID" value="SFK30353.1"/>
    <property type="molecule type" value="Genomic_DNA"/>
</dbReference>
<dbReference type="Gene3D" id="3.30.565.10">
    <property type="entry name" value="Histidine kinase-like ATPase, C-terminal domain"/>
    <property type="match status" value="1"/>
</dbReference>
<feature type="domain" description="Histidine phosphotransferase ChpT C-terminal" evidence="1">
    <location>
        <begin position="73"/>
        <end position="187"/>
    </location>
</feature>
<dbReference type="AlphaFoldDB" id="A0A1I3YF34"/>
<organism evidence="2 3">
    <name type="scientific">Falsiroseomonas stagni DSM 19981</name>
    <dbReference type="NCBI Taxonomy" id="1123062"/>
    <lineage>
        <taxon>Bacteria</taxon>
        <taxon>Pseudomonadati</taxon>
        <taxon>Pseudomonadota</taxon>
        <taxon>Alphaproteobacteria</taxon>
        <taxon>Acetobacterales</taxon>
        <taxon>Roseomonadaceae</taxon>
        <taxon>Falsiroseomonas</taxon>
    </lineage>
</organism>
<accession>A0A1I3YF34</accession>
<dbReference type="GO" id="GO:0016740">
    <property type="term" value="F:transferase activity"/>
    <property type="evidence" value="ECO:0007669"/>
    <property type="project" value="UniProtKB-KW"/>
</dbReference>
<dbReference type="Gene3D" id="1.10.287.130">
    <property type="match status" value="1"/>
</dbReference>
<dbReference type="InterPro" id="IPR018762">
    <property type="entry name" value="ChpT_C"/>
</dbReference>
<evidence type="ECO:0000313" key="3">
    <source>
        <dbReference type="Proteomes" id="UP000199473"/>
    </source>
</evidence>
<dbReference type="Proteomes" id="UP000199473">
    <property type="component" value="Unassembled WGS sequence"/>
</dbReference>
<dbReference type="Pfam" id="PF10090">
    <property type="entry name" value="HPTransfase"/>
    <property type="match status" value="1"/>
</dbReference>
<keyword evidence="3" id="KW-1185">Reference proteome</keyword>
<dbReference type="RefSeq" id="WP_092956876.1">
    <property type="nucleotide sequence ID" value="NZ_FOSQ01000001.1"/>
</dbReference>
<name>A0A1I3YF34_9PROT</name>
<evidence type="ECO:0000259" key="1">
    <source>
        <dbReference type="Pfam" id="PF10090"/>
    </source>
</evidence>
<dbReference type="InterPro" id="IPR036890">
    <property type="entry name" value="HATPase_C_sf"/>
</dbReference>
<proteinExistence type="predicted"/>
<sequence length="204" mass="21018">MLPDKIALAQAVCTRLCHDLGGAVGALANALDLMDGAPGDAMDVARDASAIMDRRIRFYRAAVGAGCGDCRVEELAQAAEGLTLGRRAIIDFNDLEATIVLPAHVAQAVLLALWTAIEGLPRGGAVRVGGDLEGGISIWPDGPSAAWPPLLAAGLAGEAMQFTPRNVSIPLLVSVAANSGIRLELLHGRTGVAAPLLMTAITRN</sequence>
<evidence type="ECO:0000313" key="2">
    <source>
        <dbReference type="EMBL" id="SFK30353.1"/>
    </source>
</evidence>
<protein>
    <submittedName>
        <fullName evidence="2">Histidine phosphotransferase ChpT</fullName>
    </submittedName>
</protein>